<dbReference type="PANTHER" id="PTHR33710:SF71">
    <property type="entry name" value="ENDONUCLEASE_EXONUCLEASE_PHOSPHATASE DOMAIN-CONTAINING PROTEIN"/>
    <property type="match status" value="1"/>
</dbReference>
<dbReference type="AlphaFoldDB" id="A0A9Q1GQQ5"/>
<name>A0A9Q1GQQ5_9CARY</name>
<dbReference type="InterPro" id="IPR036691">
    <property type="entry name" value="Endo/exonu/phosph_ase_sf"/>
</dbReference>
<proteinExistence type="predicted"/>
<reference evidence="1" key="1">
    <citation type="submission" date="2022-04" db="EMBL/GenBank/DDBJ databases">
        <title>Carnegiea gigantea Genome sequencing and assembly v2.</title>
        <authorList>
            <person name="Copetti D."/>
            <person name="Sanderson M.J."/>
            <person name="Burquez A."/>
            <person name="Wojciechowski M.F."/>
        </authorList>
    </citation>
    <scope>NUCLEOTIDE SEQUENCE</scope>
    <source>
        <strain evidence="1">SGP5-SGP5p</strain>
        <tissue evidence="1">Aerial part</tissue>
    </source>
</reference>
<comment type="caution">
    <text evidence="1">The sequence shown here is derived from an EMBL/GenBank/DDBJ whole genome shotgun (WGS) entry which is preliminary data.</text>
</comment>
<organism evidence="1 2">
    <name type="scientific">Carnegiea gigantea</name>
    <dbReference type="NCBI Taxonomy" id="171969"/>
    <lineage>
        <taxon>Eukaryota</taxon>
        <taxon>Viridiplantae</taxon>
        <taxon>Streptophyta</taxon>
        <taxon>Embryophyta</taxon>
        <taxon>Tracheophyta</taxon>
        <taxon>Spermatophyta</taxon>
        <taxon>Magnoliopsida</taxon>
        <taxon>eudicotyledons</taxon>
        <taxon>Gunneridae</taxon>
        <taxon>Pentapetalae</taxon>
        <taxon>Caryophyllales</taxon>
        <taxon>Cactineae</taxon>
        <taxon>Cactaceae</taxon>
        <taxon>Cactoideae</taxon>
        <taxon>Echinocereeae</taxon>
        <taxon>Carnegiea</taxon>
    </lineage>
</organism>
<evidence type="ECO:0008006" key="3">
    <source>
        <dbReference type="Google" id="ProtNLM"/>
    </source>
</evidence>
<dbReference type="OrthoDB" id="1742302at2759"/>
<keyword evidence="2" id="KW-1185">Reference proteome</keyword>
<evidence type="ECO:0000313" key="1">
    <source>
        <dbReference type="EMBL" id="KAJ8424378.1"/>
    </source>
</evidence>
<protein>
    <recommendedName>
        <fullName evidence="3">Reverse transcriptase</fullName>
    </recommendedName>
</protein>
<accession>A0A9Q1GQQ5</accession>
<dbReference type="Proteomes" id="UP001153076">
    <property type="component" value="Unassembled WGS sequence"/>
</dbReference>
<dbReference type="EMBL" id="JAKOGI010001698">
    <property type="protein sequence ID" value="KAJ8424378.1"/>
    <property type="molecule type" value="Genomic_DNA"/>
</dbReference>
<dbReference type="SUPFAM" id="SSF56219">
    <property type="entry name" value="DNase I-like"/>
    <property type="match status" value="1"/>
</dbReference>
<evidence type="ECO:0000313" key="2">
    <source>
        <dbReference type="Proteomes" id="UP001153076"/>
    </source>
</evidence>
<sequence>MLVEIPMEGPFSDYVEFFNDNGVLIRQMYTFNGCLSNAPTMGGTGKKWRKVQRVVTQPSPPSAQQETQTKIHESGNTVQVQVQQPTSNFTPVPQSTFIAMHCIFIPNKLSTSLGCMISQHISGAWCVLGDFNSIFYMEDRIGGNDIQDSDVQELRDFMEIPWTGAYYTWINKTIWSRIDWEFINVYCHDVFNYTIAQYLSSGLSDHTPVLIQFPNSLRPKPQFQFCKMRIKHREFHNLLHKFLSQLRPLLRHLNRHSYADLKLQQVCREHYIEILSSSADLIKQQCKIDWLTQGDECTHFFFAKAKQRKLAISILLKIQATLEWKALIKLVRCYLISTSNYLNIIAQGPHLSIEQQVSLCKPFSEDDIKSAMFFIPNFKSPGPNGYNSGFFNATWLRIGSLHSQLVLRGCSSSLQNQCLQAAGLPESLFPLKYLGVPITASRLFMRDALHQRAGTVWKDLRAWWSIPAGASSTELMASLLKTKDTRPRRRITSAIFFVAPQHTMKQIKDQVRNMILFLNKISCTYHACIDTLLT</sequence>
<gene>
    <name evidence="1" type="ORF">Cgig2_033995</name>
</gene>
<dbReference type="Gene3D" id="3.60.10.10">
    <property type="entry name" value="Endonuclease/exonuclease/phosphatase"/>
    <property type="match status" value="1"/>
</dbReference>
<dbReference type="PANTHER" id="PTHR33710">
    <property type="entry name" value="BNAC02G09200D PROTEIN"/>
    <property type="match status" value="1"/>
</dbReference>